<evidence type="ECO:0000313" key="3">
    <source>
        <dbReference type="EMBL" id="KAF5393792.1"/>
    </source>
</evidence>
<keyword evidence="4" id="KW-1185">Reference proteome</keyword>
<dbReference type="EMBL" id="JAACJN010000001">
    <property type="protein sequence ID" value="KAF5393792.1"/>
    <property type="molecule type" value="Genomic_DNA"/>
</dbReference>
<protein>
    <recommendedName>
        <fullName evidence="2">Isochorismatase-like domain-containing protein</fullName>
    </recommendedName>
</protein>
<reference evidence="3 4" key="1">
    <citation type="journal article" date="2020" name="ISME J.">
        <title>Uncovering the hidden diversity of litter-decomposition mechanisms in mushroom-forming fungi.</title>
        <authorList>
            <person name="Floudas D."/>
            <person name="Bentzer J."/>
            <person name="Ahren D."/>
            <person name="Johansson T."/>
            <person name="Persson P."/>
            <person name="Tunlid A."/>
        </authorList>
    </citation>
    <scope>NUCLEOTIDE SEQUENCE [LARGE SCALE GENOMIC DNA]</scope>
    <source>
        <strain evidence="3 4">CBS 406.79</strain>
    </source>
</reference>
<dbReference type="SUPFAM" id="SSF52499">
    <property type="entry name" value="Isochorismatase-like hydrolases"/>
    <property type="match status" value="1"/>
</dbReference>
<accession>A0A8H5I273</accession>
<dbReference type="PANTHER" id="PTHR14119">
    <property type="entry name" value="HYDROLASE"/>
    <property type="match status" value="1"/>
</dbReference>
<comment type="caution">
    <text evidence="3">The sequence shown here is derived from an EMBL/GenBank/DDBJ whole genome shotgun (WGS) entry which is preliminary data.</text>
</comment>
<dbReference type="Proteomes" id="UP000518752">
    <property type="component" value="Unassembled WGS sequence"/>
</dbReference>
<proteinExistence type="inferred from homology"/>
<dbReference type="PANTHER" id="PTHR14119:SF3">
    <property type="entry name" value="ISOCHORISMATASE DOMAIN-CONTAINING PROTEIN 2"/>
    <property type="match status" value="1"/>
</dbReference>
<dbReference type="OrthoDB" id="269496at2759"/>
<gene>
    <name evidence="3" type="ORF">D9757_000381</name>
</gene>
<organism evidence="3 4">
    <name type="scientific">Collybiopsis confluens</name>
    <dbReference type="NCBI Taxonomy" id="2823264"/>
    <lineage>
        <taxon>Eukaryota</taxon>
        <taxon>Fungi</taxon>
        <taxon>Dikarya</taxon>
        <taxon>Basidiomycota</taxon>
        <taxon>Agaricomycotina</taxon>
        <taxon>Agaricomycetes</taxon>
        <taxon>Agaricomycetidae</taxon>
        <taxon>Agaricales</taxon>
        <taxon>Marasmiineae</taxon>
        <taxon>Omphalotaceae</taxon>
        <taxon>Collybiopsis</taxon>
    </lineage>
</organism>
<dbReference type="Gene3D" id="3.40.50.850">
    <property type="entry name" value="Isochorismatase-like"/>
    <property type="match status" value="1"/>
</dbReference>
<feature type="domain" description="Isochorismatase-like" evidence="2">
    <location>
        <begin position="6"/>
        <end position="163"/>
    </location>
</feature>
<dbReference type="AlphaFoldDB" id="A0A8H5I273"/>
<evidence type="ECO:0000259" key="2">
    <source>
        <dbReference type="Pfam" id="PF00857"/>
    </source>
</evidence>
<comment type="similarity">
    <text evidence="1">Belongs to the isochorismatase family.</text>
</comment>
<evidence type="ECO:0000256" key="1">
    <source>
        <dbReference type="ARBA" id="ARBA00006336"/>
    </source>
</evidence>
<name>A0A8H5I273_9AGAR</name>
<evidence type="ECO:0000313" key="4">
    <source>
        <dbReference type="Proteomes" id="UP000518752"/>
    </source>
</evidence>
<sequence>MATKSIFLLCDVQSRFRPAIYQYASVIASTNKMLKFAKLFGIPVLATTQNARALGPIDPEIDLPSLGSLHLTTLDKSLFGMITEDVKDVLKSQAHPPNVVIMGIESHICVLQTALQVLDFYQTNKKPVNVSVVADAVSSCNAFEVPLAFDALRQAGAKVLSSESIGFSLMRDASLPTFKAFAGIVKESKPSTKAAGEALLVGGSKEKSSM</sequence>
<dbReference type="InterPro" id="IPR050993">
    <property type="entry name" value="Isochorismatase_domain"/>
</dbReference>
<dbReference type="Pfam" id="PF00857">
    <property type="entry name" value="Isochorismatase"/>
    <property type="match status" value="1"/>
</dbReference>
<dbReference type="InterPro" id="IPR036380">
    <property type="entry name" value="Isochorismatase-like_sf"/>
</dbReference>
<dbReference type="InterPro" id="IPR000868">
    <property type="entry name" value="Isochorismatase-like_dom"/>
</dbReference>